<sequence>MALLSPLTLNAQNHNSFLSKPYLPSLSSRATTRIPLHIKRRSLPLFRTQCSAKGGDELRSGSTASVKPQPLIIKSDEVKRSDFPPPPQFLFGAATAAYQIEGAWDQDGRGPSIWDHFTQNHEDKISDKSTGNVALDHYNNYKDDIKIMKEMGFETYRFSISWSRILPEGTIEGGINPAGVAFYNNVINELLANGITPFVTLFHWDAPLALEKKYNGFRDKRIVKDFVDFAKICFIEFGGRVKNWSTINEPWSFATHGYSLGWHAPSRGVEGVEFGNPLTEPYIVTHNLILAHAAVVQLYRDHFQAIQRGQIGIVINSIFFKEYSDSEADKKAAKRGNDFVLGWYMDPFVHGDYPKTMKDILGDRLPRFTEEEKKAIKGSYDYFGINYYTSSYAKDKPTSGQDFTYFDDMQISQETKNIFGEPIGELHGSWIYVHPEGIRELLIYIKENYNNPNIYITENGTAEIDNPEISKEEALKDEKRIEYLQSHIQNVHLATLVDNVNVKGYYVWSLADNFEWQKGYTERFGLVYIVWSLADNFEWQKGYTERFGLVYIDYADGLKRMPAKRIHRKIWACLY</sequence>
<evidence type="ECO:0000313" key="6">
    <source>
        <dbReference type="Proteomes" id="UP000243459"/>
    </source>
</evidence>
<dbReference type="PANTHER" id="PTHR10353:SF137">
    <property type="entry name" value="MYROSINASE 3-RELATED"/>
    <property type="match status" value="1"/>
</dbReference>
<dbReference type="AlphaFoldDB" id="A0A5P1E6G9"/>
<keyword evidence="6" id="KW-1185">Reference proteome</keyword>
<reference evidence="6" key="1">
    <citation type="journal article" date="2017" name="Nat. Commun.">
        <title>The asparagus genome sheds light on the origin and evolution of a young Y chromosome.</title>
        <authorList>
            <person name="Harkess A."/>
            <person name="Zhou J."/>
            <person name="Xu C."/>
            <person name="Bowers J.E."/>
            <person name="Van der Hulst R."/>
            <person name="Ayyampalayam S."/>
            <person name="Mercati F."/>
            <person name="Riccardi P."/>
            <person name="McKain M.R."/>
            <person name="Kakrana A."/>
            <person name="Tang H."/>
            <person name="Ray J."/>
            <person name="Groenendijk J."/>
            <person name="Arikit S."/>
            <person name="Mathioni S.M."/>
            <person name="Nakano M."/>
            <person name="Shan H."/>
            <person name="Telgmann-Rauber A."/>
            <person name="Kanno A."/>
            <person name="Yue Z."/>
            <person name="Chen H."/>
            <person name="Li W."/>
            <person name="Chen Y."/>
            <person name="Xu X."/>
            <person name="Zhang Y."/>
            <person name="Luo S."/>
            <person name="Chen H."/>
            <person name="Gao J."/>
            <person name="Mao Z."/>
            <person name="Pires J.C."/>
            <person name="Luo M."/>
            <person name="Kudrna D."/>
            <person name="Wing R.A."/>
            <person name="Meyers B.C."/>
            <person name="Yi K."/>
            <person name="Kong H."/>
            <person name="Lavrijsen P."/>
            <person name="Sunseri F."/>
            <person name="Falavigna A."/>
            <person name="Ye Y."/>
            <person name="Leebens-Mack J.H."/>
            <person name="Chen G."/>
        </authorList>
    </citation>
    <scope>NUCLEOTIDE SEQUENCE [LARGE SCALE GENOMIC DNA]</scope>
    <source>
        <strain evidence="6">cv. DH0086</strain>
    </source>
</reference>
<accession>A0A5P1E6G9</accession>
<dbReference type="Gramene" id="ONK58148">
    <property type="protein sequence ID" value="ONK58148"/>
    <property type="gene ID" value="A4U43_C09F8710"/>
</dbReference>
<evidence type="ECO:0000313" key="5">
    <source>
        <dbReference type="EMBL" id="ONK58148.1"/>
    </source>
</evidence>
<gene>
    <name evidence="5" type="ORF">A4U43_C09F8710</name>
</gene>
<evidence type="ECO:0000256" key="1">
    <source>
        <dbReference type="ARBA" id="ARBA00010838"/>
    </source>
</evidence>
<dbReference type="Proteomes" id="UP000243459">
    <property type="component" value="Chromosome 9"/>
</dbReference>
<dbReference type="Gene3D" id="3.20.20.80">
    <property type="entry name" value="Glycosidases"/>
    <property type="match status" value="2"/>
</dbReference>
<dbReference type="SUPFAM" id="SSF51445">
    <property type="entry name" value="(Trans)glycosidases"/>
    <property type="match status" value="2"/>
</dbReference>
<dbReference type="EMBL" id="CM007389">
    <property type="protein sequence ID" value="ONK58148.1"/>
    <property type="molecule type" value="Genomic_DNA"/>
</dbReference>
<evidence type="ECO:0000256" key="4">
    <source>
        <dbReference type="RuleBase" id="RU003690"/>
    </source>
</evidence>
<dbReference type="OMA" id="HWITTNE"/>
<dbReference type="PANTHER" id="PTHR10353">
    <property type="entry name" value="GLYCOSYL HYDROLASE"/>
    <property type="match status" value="1"/>
</dbReference>
<dbReference type="InterPro" id="IPR017853">
    <property type="entry name" value="GH"/>
</dbReference>
<dbReference type="InterPro" id="IPR033132">
    <property type="entry name" value="GH_1_N_CS"/>
</dbReference>
<keyword evidence="2" id="KW-0378">Hydrolase</keyword>
<dbReference type="GO" id="GO:0008422">
    <property type="term" value="F:beta-glucosidase activity"/>
    <property type="evidence" value="ECO:0007669"/>
    <property type="project" value="UniProtKB-ARBA"/>
</dbReference>
<name>A0A5P1E6G9_ASPOF</name>
<evidence type="ECO:0000256" key="3">
    <source>
        <dbReference type="ARBA" id="ARBA00023295"/>
    </source>
</evidence>
<dbReference type="Pfam" id="PF00232">
    <property type="entry name" value="Glyco_hydro_1"/>
    <property type="match status" value="1"/>
</dbReference>
<dbReference type="PRINTS" id="PR00131">
    <property type="entry name" value="GLHYDRLASE1"/>
</dbReference>
<dbReference type="PROSITE" id="PS00653">
    <property type="entry name" value="GLYCOSYL_HYDROL_F1_2"/>
    <property type="match status" value="1"/>
</dbReference>
<evidence type="ECO:0000256" key="2">
    <source>
        <dbReference type="ARBA" id="ARBA00022801"/>
    </source>
</evidence>
<organism evidence="5 6">
    <name type="scientific">Asparagus officinalis</name>
    <name type="common">Garden asparagus</name>
    <dbReference type="NCBI Taxonomy" id="4686"/>
    <lineage>
        <taxon>Eukaryota</taxon>
        <taxon>Viridiplantae</taxon>
        <taxon>Streptophyta</taxon>
        <taxon>Embryophyta</taxon>
        <taxon>Tracheophyta</taxon>
        <taxon>Spermatophyta</taxon>
        <taxon>Magnoliopsida</taxon>
        <taxon>Liliopsida</taxon>
        <taxon>Asparagales</taxon>
        <taxon>Asparagaceae</taxon>
        <taxon>Asparagoideae</taxon>
        <taxon>Asparagus</taxon>
    </lineage>
</organism>
<keyword evidence="3" id="KW-0326">Glycosidase</keyword>
<comment type="similarity">
    <text evidence="1 4">Belongs to the glycosyl hydrolase 1 family.</text>
</comment>
<dbReference type="FunFam" id="3.20.20.80:FF:000022">
    <property type="entry name" value="Beta-glucosidase 11"/>
    <property type="match status" value="1"/>
</dbReference>
<protein>
    <recommendedName>
        <fullName evidence="7">Beta-glucosidase</fullName>
    </recommendedName>
</protein>
<dbReference type="InterPro" id="IPR001360">
    <property type="entry name" value="Glyco_hydro_1"/>
</dbReference>
<evidence type="ECO:0008006" key="7">
    <source>
        <dbReference type="Google" id="ProtNLM"/>
    </source>
</evidence>
<proteinExistence type="inferred from homology"/>
<dbReference type="GO" id="GO:0005975">
    <property type="term" value="P:carbohydrate metabolic process"/>
    <property type="evidence" value="ECO:0007669"/>
    <property type="project" value="InterPro"/>
</dbReference>